<dbReference type="GO" id="GO:0004497">
    <property type="term" value="F:monooxygenase activity"/>
    <property type="evidence" value="ECO:0007669"/>
    <property type="project" value="UniProtKB-ARBA"/>
</dbReference>
<dbReference type="AlphaFoldDB" id="A0A0B6AIH2"/>
<dbReference type="Pfam" id="PF00355">
    <property type="entry name" value="Rieske"/>
    <property type="match status" value="1"/>
</dbReference>
<dbReference type="PROSITE" id="PS00570">
    <property type="entry name" value="RING_HYDROXYL_ALPHA"/>
    <property type="match status" value="1"/>
</dbReference>
<reference evidence="6 7" key="1">
    <citation type="journal article" date="2015" name="Genome Announc.">
        <title>Complete genome sequences for 35 biothreat assay-relevant bacillus species.</title>
        <authorList>
            <person name="Johnson S.L."/>
            <person name="Daligault H.E."/>
            <person name="Davenport K.W."/>
            <person name="Jaissle J."/>
            <person name="Frey K.G."/>
            <person name="Ladner J.T."/>
            <person name="Broomall S.M."/>
            <person name="Bishop-Lilly K.A."/>
            <person name="Bruce D.C."/>
            <person name="Gibbons H.S."/>
            <person name="Coyne S.R."/>
            <person name="Lo C.C."/>
            <person name="Meincke L."/>
            <person name="Munk A.C."/>
            <person name="Koroleva G.I."/>
            <person name="Rosenzweig C.N."/>
            <person name="Palacios G.F."/>
            <person name="Redden C.L."/>
            <person name="Minogue T.D."/>
            <person name="Chain P.S."/>
        </authorList>
    </citation>
    <scope>NUCLEOTIDE SEQUENCE [LARGE SCALE GENOMIC DNA]</scope>
    <source>
        <strain evidence="7">ATCC 14581 / DSM 32 / JCM 2506 / NBRC 15308 / NCIMB 9376 / NCTC 10342 / NRRL B-14308 / VKM B-512</strain>
    </source>
</reference>
<dbReference type="Pfam" id="PF19112">
    <property type="entry name" value="VanA_C"/>
    <property type="match status" value="1"/>
</dbReference>
<keyword evidence="1" id="KW-0001">2Fe-2S</keyword>
<dbReference type="GO" id="GO:0016705">
    <property type="term" value="F:oxidoreductase activity, acting on paired donors, with incorporation or reduction of molecular oxygen"/>
    <property type="evidence" value="ECO:0007669"/>
    <property type="project" value="UniProtKB-ARBA"/>
</dbReference>
<evidence type="ECO:0000256" key="4">
    <source>
        <dbReference type="ARBA" id="ARBA00023004"/>
    </source>
</evidence>
<dbReference type="InterPro" id="IPR015881">
    <property type="entry name" value="ARHD_Rieske_2Fe_2S"/>
</dbReference>
<evidence type="ECO:0000256" key="1">
    <source>
        <dbReference type="ARBA" id="ARBA00022714"/>
    </source>
</evidence>
<dbReference type="PANTHER" id="PTHR21266">
    <property type="entry name" value="IRON-SULFUR DOMAIN CONTAINING PROTEIN"/>
    <property type="match status" value="1"/>
</dbReference>
<dbReference type="RefSeq" id="WP_034649526.1">
    <property type="nucleotide sequence ID" value="NZ_BCVB01000001.1"/>
</dbReference>
<organism evidence="6 7">
    <name type="scientific">Priestia megaterium (strain ATCC 14581 / DSM 32 / CCUG 1817 / JCM 2506 / NBRC 15308 / NCIMB 9376 / NCTC 10342 / NRRL B-14308 / VKM B-512 / Ford 19)</name>
    <name type="common">Bacillus megaterium</name>
    <dbReference type="NCBI Taxonomy" id="1348623"/>
    <lineage>
        <taxon>Bacteria</taxon>
        <taxon>Bacillati</taxon>
        <taxon>Bacillota</taxon>
        <taxon>Bacilli</taxon>
        <taxon>Bacillales</taxon>
        <taxon>Bacillaceae</taxon>
        <taxon>Priestia</taxon>
    </lineage>
</organism>
<evidence type="ECO:0000313" key="6">
    <source>
        <dbReference type="EMBL" id="AJI23321.1"/>
    </source>
</evidence>
<dbReference type="GO" id="GO:0005506">
    <property type="term" value="F:iron ion binding"/>
    <property type="evidence" value="ECO:0007669"/>
    <property type="project" value="InterPro"/>
</dbReference>
<dbReference type="InterPro" id="IPR050584">
    <property type="entry name" value="Cholesterol_7-desaturase"/>
</dbReference>
<accession>A0A0B6AIH2</accession>
<keyword evidence="2" id="KW-0479">Metal-binding</keyword>
<keyword evidence="5" id="KW-0411">Iron-sulfur</keyword>
<dbReference type="KEGG" id="bmeg:BG04_842"/>
<name>A0A0B6AIH2_PRIM2</name>
<keyword evidence="3" id="KW-0560">Oxidoreductase</keyword>
<dbReference type="GO" id="GO:0051537">
    <property type="term" value="F:2 iron, 2 sulfur cluster binding"/>
    <property type="evidence" value="ECO:0007669"/>
    <property type="project" value="UniProtKB-KW"/>
</dbReference>
<proteinExistence type="predicted"/>
<dbReference type="HOGENOM" id="CLU_039484_1_2_9"/>
<keyword evidence="4" id="KW-0408">Iron</keyword>
<evidence type="ECO:0000256" key="3">
    <source>
        <dbReference type="ARBA" id="ARBA00023002"/>
    </source>
</evidence>
<dbReference type="PROSITE" id="PS51296">
    <property type="entry name" value="RIESKE"/>
    <property type="match status" value="1"/>
</dbReference>
<dbReference type="Proteomes" id="UP000031829">
    <property type="component" value="Chromosome"/>
</dbReference>
<dbReference type="GeneID" id="93644325"/>
<gene>
    <name evidence="6" type="ORF">BG04_842</name>
</gene>
<protein>
    <submittedName>
        <fullName evidence="6">Rieske [2Fe-2S] domain protein</fullName>
    </submittedName>
</protein>
<dbReference type="Gene3D" id="3.90.380.10">
    <property type="entry name" value="Naphthalene 1,2-dioxygenase Alpha Subunit, Chain A, domain 1"/>
    <property type="match status" value="1"/>
</dbReference>
<dbReference type="EMBL" id="CP009920">
    <property type="protein sequence ID" value="AJI23321.1"/>
    <property type="molecule type" value="Genomic_DNA"/>
</dbReference>
<evidence type="ECO:0000256" key="5">
    <source>
        <dbReference type="ARBA" id="ARBA00023014"/>
    </source>
</evidence>
<dbReference type="SUPFAM" id="SSF50022">
    <property type="entry name" value="ISP domain"/>
    <property type="match status" value="1"/>
</dbReference>
<dbReference type="SUPFAM" id="SSF55961">
    <property type="entry name" value="Bet v1-like"/>
    <property type="match status" value="1"/>
</dbReference>
<dbReference type="PANTHER" id="PTHR21266:SF57">
    <property type="entry name" value="3-CHLOROBENZOATE-3,4-DIOXYGENASE"/>
    <property type="match status" value="1"/>
</dbReference>
<evidence type="ECO:0000256" key="2">
    <source>
        <dbReference type="ARBA" id="ARBA00022723"/>
    </source>
</evidence>
<dbReference type="Gene3D" id="2.102.10.10">
    <property type="entry name" value="Rieske [2Fe-2S] iron-sulphur domain"/>
    <property type="match status" value="1"/>
</dbReference>
<dbReference type="InterPro" id="IPR044043">
    <property type="entry name" value="VanA_C_cat"/>
</dbReference>
<dbReference type="InterPro" id="IPR017941">
    <property type="entry name" value="Rieske_2Fe-2S"/>
</dbReference>
<sequence>MEQQPTMTKSKTATPYPRDCTFSLEDWTTLAKYWYPVARCSDVTEKPTSVKLLDVNLVLYRTTHKVVAARDLCVHRGTPLSMGWVEDDEIVCPYHGFRYATDGACTSIPAHPDANISPRLCMAVYPVIERFGLVWTSLTGEQDNLPYFDAWEAPDFQQIVCPSFDIMGSAGRQMEGFLDVAHFAWVHTDTFGDRNNAFVPKYKVSDTDYGLHVEYTSTVSNYSKEQQHLNPPDFKWLRVFDVYPPFTATLKVYFPEGAELWIMNAVSPISARETRLFAPIARNFDKDSPVEGVYDFNLRVFDEDREMVENQKPEDLPLDLQMEAHIMADQTSIGYRKLLKKMGLSFRYTS</sequence>
<evidence type="ECO:0000313" key="7">
    <source>
        <dbReference type="Proteomes" id="UP000031829"/>
    </source>
</evidence>
<dbReference type="InterPro" id="IPR036922">
    <property type="entry name" value="Rieske_2Fe-2S_sf"/>
</dbReference>